<proteinExistence type="inferred from homology"/>
<dbReference type="Pfam" id="PF02268">
    <property type="entry name" value="TFIIA_gamma_N"/>
    <property type="match status" value="1"/>
</dbReference>
<feature type="domain" description="Transcription initiation factor IIA gamma subunit N-terminal" evidence="6">
    <location>
        <begin position="60"/>
        <end position="89"/>
    </location>
</feature>
<organism evidence="7 8">
    <name type="scientific">Ambispora leptoticha</name>
    <dbReference type="NCBI Taxonomy" id="144679"/>
    <lineage>
        <taxon>Eukaryota</taxon>
        <taxon>Fungi</taxon>
        <taxon>Fungi incertae sedis</taxon>
        <taxon>Mucoromycota</taxon>
        <taxon>Glomeromycotina</taxon>
        <taxon>Glomeromycetes</taxon>
        <taxon>Archaeosporales</taxon>
        <taxon>Ambisporaceae</taxon>
        <taxon>Ambispora</taxon>
    </lineage>
</organism>
<dbReference type="Pfam" id="PF04889">
    <property type="entry name" value="Cwf_Cwc_15"/>
    <property type="match status" value="1"/>
</dbReference>
<keyword evidence="3" id="KW-0507">mRNA processing</keyword>
<dbReference type="EMBL" id="CAJVPS010026043">
    <property type="protein sequence ID" value="CAG8720489.1"/>
    <property type="molecule type" value="Genomic_DNA"/>
</dbReference>
<dbReference type="PANTHER" id="PTHR12718">
    <property type="entry name" value="CELL CYCLE CONTROL PROTEIN CWF15"/>
    <property type="match status" value="1"/>
</dbReference>
<dbReference type="InterPro" id="IPR009083">
    <property type="entry name" value="TFIIA_a-hlx"/>
</dbReference>
<dbReference type="GO" id="GO:0045292">
    <property type="term" value="P:mRNA cis splicing, via spliceosome"/>
    <property type="evidence" value="ECO:0007669"/>
    <property type="project" value="TreeGrafter"/>
</dbReference>
<dbReference type="OrthoDB" id="586585at2759"/>
<sequence>EEEDDDTEELLRELEKIKKERAEEKERQERENMELQEQKRQEEIATGNPLLHKDFSVKRSIGLALTESLDELIQAGKITPQLAMKVLVQ</sequence>
<evidence type="ECO:0000256" key="2">
    <source>
        <dbReference type="ARBA" id="ARBA00006644"/>
    </source>
</evidence>
<feature type="non-terminal residue" evidence="7">
    <location>
        <position position="1"/>
    </location>
</feature>
<comment type="similarity">
    <text evidence="2">Belongs to the CWC15 family.</text>
</comment>
<keyword evidence="8" id="KW-1185">Reference proteome</keyword>
<evidence type="ECO:0000259" key="6">
    <source>
        <dbReference type="Pfam" id="PF02268"/>
    </source>
</evidence>
<comment type="caution">
    <text evidence="7">The sequence shown here is derived from an EMBL/GenBank/DDBJ whole genome shotgun (WGS) entry which is preliminary data.</text>
</comment>
<dbReference type="GO" id="GO:0071013">
    <property type="term" value="C:catalytic step 2 spliceosome"/>
    <property type="evidence" value="ECO:0007669"/>
    <property type="project" value="TreeGrafter"/>
</dbReference>
<reference evidence="7" key="1">
    <citation type="submission" date="2021-06" db="EMBL/GenBank/DDBJ databases">
        <authorList>
            <person name="Kallberg Y."/>
            <person name="Tangrot J."/>
            <person name="Rosling A."/>
        </authorList>
    </citation>
    <scope>NUCLEOTIDE SEQUENCE</scope>
    <source>
        <strain evidence="7">FL130A</strain>
    </source>
</reference>
<comment type="function">
    <text evidence="1">Involved in pre-mRNA splicing.</text>
</comment>
<keyword evidence="4" id="KW-0508">mRNA splicing</keyword>
<dbReference type="AlphaFoldDB" id="A0A9N9NCA3"/>
<protein>
    <submittedName>
        <fullName evidence="7">299_t:CDS:1</fullName>
    </submittedName>
</protein>
<dbReference type="Proteomes" id="UP000789508">
    <property type="component" value="Unassembled WGS sequence"/>
</dbReference>
<dbReference type="GO" id="GO:0005672">
    <property type="term" value="C:transcription factor TFIIA complex"/>
    <property type="evidence" value="ECO:0007669"/>
    <property type="project" value="InterPro"/>
</dbReference>
<evidence type="ECO:0000256" key="1">
    <source>
        <dbReference type="ARBA" id="ARBA00003777"/>
    </source>
</evidence>
<evidence type="ECO:0000256" key="3">
    <source>
        <dbReference type="ARBA" id="ARBA00022664"/>
    </source>
</evidence>
<evidence type="ECO:0000313" key="7">
    <source>
        <dbReference type="EMBL" id="CAG8720489.1"/>
    </source>
</evidence>
<dbReference type="InterPro" id="IPR006973">
    <property type="entry name" value="Cwf_Cwc_15"/>
</dbReference>
<evidence type="ECO:0000256" key="5">
    <source>
        <dbReference type="SAM" id="MobiDB-lite"/>
    </source>
</evidence>
<name>A0A9N9NCA3_9GLOM</name>
<gene>
    <name evidence="7" type="ORF">ALEPTO_LOCUS12243</name>
</gene>
<dbReference type="SUPFAM" id="SSF47396">
    <property type="entry name" value="Transcription factor IIA (TFIIA), alpha-helical domain"/>
    <property type="match status" value="1"/>
</dbReference>
<feature type="non-terminal residue" evidence="7">
    <location>
        <position position="89"/>
    </location>
</feature>
<accession>A0A9N9NCA3</accession>
<evidence type="ECO:0000256" key="4">
    <source>
        <dbReference type="ARBA" id="ARBA00023187"/>
    </source>
</evidence>
<evidence type="ECO:0000313" key="8">
    <source>
        <dbReference type="Proteomes" id="UP000789508"/>
    </source>
</evidence>
<dbReference type="InterPro" id="IPR015872">
    <property type="entry name" value="TFIIA_gsu_N"/>
</dbReference>
<feature type="compositionally biased region" description="Basic and acidic residues" evidence="5">
    <location>
        <begin position="20"/>
        <end position="43"/>
    </location>
</feature>
<dbReference type="Gene3D" id="1.10.287.190">
    <property type="entry name" value="Transcription factor IIA gamma subunit, alpha-helical domain"/>
    <property type="match status" value="1"/>
</dbReference>
<dbReference type="GO" id="GO:0003723">
    <property type="term" value="F:RNA binding"/>
    <property type="evidence" value="ECO:0007669"/>
    <property type="project" value="TreeGrafter"/>
</dbReference>
<dbReference type="PANTHER" id="PTHR12718:SF2">
    <property type="entry name" value="SPLICEOSOME-ASSOCIATED PROTEIN CWC15 HOMOLOG"/>
    <property type="match status" value="1"/>
</dbReference>
<feature type="region of interest" description="Disordered" evidence="5">
    <location>
        <begin position="20"/>
        <end position="47"/>
    </location>
</feature>
<dbReference type="GO" id="GO:0006367">
    <property type="term" value="P:transcription initiation at RNA polymerase II promoter"/>
    <property type="evidence" value="ECO:0007669"/>
    <property type="project" value="InterPro"/>
</dbReference>